<evidence type="ECO:0000256" key="1">
    <source>
        <dbReference type="SAM" id="MobiDB-lite"/>
    </source>
</evidence>
<accession>A0A517XZB7</accession>
<evidence type="ECO:0000313" key="3">
    <source>
        <dbReference type="Proteomes" id="UP000319576"/>
    </source>
</evidence>
<dbReference type="RefSeq" id="WP_202920364.1">
    <property type="nucleotide sequence ID" value="NZ_CP036273.1"/>
</dbReference>
<gene>
    <name evidence="2" type="ORF">ETAA1_48430</name>
</gene>
<dbReference type="EMBL" id="CP036273">
    <property type="protein sequence ID" value="QDU22855.1"/>
    <property type="molecule type" value="Genomic_DNA"/>
</dbReference>
<keyword evidence="3" id="KW-1185">Reference proteome</keyword>
<dbReference type="AlphaFoldDB" id="A0A517XZB7"/>
<reference evidence="2 3" key="1">
    <citation type="submission" date="2019-02" db="EMBL/GenBank/DDBJ databases">
        <title>Deep-cultivation of Planctomycetes and their phenomic and genomic characterization uncovers novel biology.</title>
        <authorList>
            <person name="Wiegand S."/>
            <person name="Jogler M."/>
            <person name="Boedeker C."/>
            <person name="Pinto D."/>
            <person name="Vollmers J."/>
            <person name="Rivas-Marin E."/>
            <person name="Kohn T."/>
            <person name="Peeters S.H."/>
            <person name="Heuer A."/>
            <person name="Rast P."/>
            <person name="Oberbeckmann S."/>
            <person name="Bunk B."/>
            <person name="Jeske O."/>
            <person name="Meyerdierks A."/>
            <person name="Storesund J.E."/>
            <person name="Kallscheuer N."/>
            <person name="Luecker S."/>
            <person name="Lage O.M."/>
            <person name="Pohl T."/>
            <person name="Merkel B.J."/>
            <person name="Hornburger P."/>
            <person name="Mueller R.-W."/>
            <person name="Bruemmer F."/>
            <person name="Labrenz M."/>
            <person name="Spormann A.M."/>
            <person name="Op den Camp H."/>
            <person name="Overmann J."/>
            <person name="Amann R."/>
            <person name="Jetten M.S.M."/>
            <person name="Mascher T."/>
            <person name="Medema M.H."/>
            <person name="Devos D.P."/>
            <person name="Kaster A.-K."/>
            <person name="Ovreas L."/>
            <person name="Rohde M."/>
            <person name="Galperin M.Y."/>
            <person name="Jogler C."/>
        </authorList>
    </citation>
    <scope>NUCLEOTIDE SEQUENCE [LARGE SCALE GENOMIC DNA]</scope>
    <source>
        <strain evidence="2 3">ETA_A1</strain>
    </source>
</reference>
<sequence length="49" mass="5510">MNDDTELADVQEQAVNRPAEPEVAAWEQIEPGRFMPRRVRGSCRGQVLG</sequence>
<feature type="region of interest" description="Disordered" evidence="1">
    <location>
        <begin position="1"/>
        <end position="21"/>
    </location>
</feature>
<name>A0A517XZB7_9BACT</name>
<organism evidence="2 3">
    <name type="scientific">Urbifossiella limnaea</name>
    <dbReference type="NCBI Taxonomy" id="2528023"/>
    <lineage>
        <taxon>Bacteria</taxon>
        <taxon>Pseudomonadati</taxon>
        <taxon>Planctomycetota</taxon>
        <taxon>Planctomycetia</taxon>
        <taxon>Gemmatales</taxon>
        <taxon>Gemmataceae</taxon>
        <taxon>Urbifossiella</taxon>
    </lineage>
</organism>
<proteinExistence type="predicted"/>
<protein>
    <submittedName>
        <fullName evidence="2">Uncharacterized protein</fullName>
    </submittedName>
</protein>
<dbReference type="Proteomes" id="UP000319576">
    <property type="component" value="Chromosome"/>
</dbReference>
<evidence type="ECO:0000313" key="2">
    <source>
        <dbReference type="EMBL" id="QDU22855.1"/>
    </source>
</evidence>
<dbReference type="KEGG" id="uli:ETAA1_48430"/>